<dbReference type="Gene3D" id="3.30.2340.10">
    <property type="entry name" value="TruD, insertion domain"/>
    <property type="match status" value="1"/>
</dbReference>
<dbReference type="Gene3D" id="3.30.2350.20">
    <property type="entry name" value="TruD, catalytic domain"/>
    <property type="match status" value="1"/>
</dbReference>
<accession>A0ABT0KLE3</accession>
<reference evidence="6 7" key="1">
    <citation type="submission" date="2022-01" db="EMBL/GenBank/DDBJ databases">
        <title>Whole genome-based taxonomy of the Shewanellaceae.</title>
        <authorList>
            <person name="Martin-Rodriguez A.J."/>
        </authorList>
    </citation>
    <scope>NUCLEOTIDE SEQUENCE [LARGE SCALE GENOMIC DNA]</scope>
    <source>
        <strain evidence="6 7">DSM 24955</strain>
    </source>
</reference>
<dbReference type="SUPFAM" id="SSF55120">
    <property type="entry name" value="Pseudouridine synthase"/>
    <property type="match status" value="1"/>
</dbReference>
<sequence>MSSLHYLFDKPTCTADLRTFNSDFIVKEMLPFSPTGEGEHHMIHVRKEGLNTNQVAEILAKFAKVHQKEVTYAGQKDRNAVTEQWFGVRIPGKETPDWQSLSTPVDEVSVGNVNDETHQNQTRLTILSSQRHSKKLRIGALLGNRFELTLRNVSDKDALEKRIQQVMETGVPNYFGEQRFGHQGKNLIFGQQMLAGKKVKDRKKRSIYLSAVRSNVFNQVVSYRLHHHSVAPLTGDCVMLAGSKSFFVAEKWDPATLKRLSDNDIQLSAPLWGRGSVLPQADAALVEQTALAELTQDLTGLEQAGLEQERRPLLLKPQAMKYRFEQDSLVIEFILPAGSYATSVLRELLDYQDVQEVQRKQMVAEQNALIQQQKLAEATATNQESNS</sequence>
<comment type="similarity">
    <text evidence="1 4">Belongs to the pseudouridine synthase TruD family.</text>
</comment>
<evidence type="ECO:0000256" key="4">
    <source>
        <dbReference type="HAMAP-Rule" id="MF_01082"/>
    </source>
</evidence>
<gene>
    <name evidence="4" type="primary">truD</name>
    <name evidence="6" type="ORF">L2737_04815</name>
</gene>
<dbReference type="HAMAP" id="MF_01082">
    <property type="entry name" value="TruD"/>
    <property type="match status" value="1"/>
</dbReference>
<proteinExistence type="inferred from homology"/>
<evidence type="ECO:0000259" key="5">
    <source>
        <dbReference type="PROSITE" id="PS50984"/>
    </source>
</evidence>
<dbReference type="CDD" id="cd02575">
    <property type="entry name" value="PseudoU_synth_EcTruD"/>
    <property type="match status" value="1"/>
</dbReference>
<dbReference type="EC" id="5.4.99.27" evidence="4"/>
<dbReference type="PROSITE" id="PS01268">
    <property type="entry name" value="UPF0024"/>
    <property type="match status" value="1"/>
</dbReference>
<name>A0ABT0KLE3_9GAMM</name>
<comment type="function">
    <text evidence="4">Responsible for synthesis of pseudouridine from uracil-13 in transfer RNAs.</text>
</comment>
<dbReference type="RefSeq" id="WP_248954951.1">
    <property type="nucleotide sequence ID" value="NZ_JAKIKU010000002.1"/>
</dbReference>
<dbReference type="PANTHER" id="PTHR47811">
    <property type="entry name" value="TRNA PSEUDOURIDINE SYNTHASE D"/>
    <property type="match status" value="1"/>
</dbReference>
<dbReference type="InterPro" id="IPR001656">
    <property type="entry name" value="PsdUridine_synth_TruD"/>
</dbReference>
<feature type="active site" description="Nucleophile" evidence="4">
    <location>
        <position position="77"/>
    </location>
</feature>
<keyword evidence="3 4" id="KW-0413">Isomerase</keyword>
<comment type="catalytic activity">
    <reaction evidence="4">
        <text>uridine(13) in tRNA = pseudouridine(13) in tRNA</text>
        <dbReference type="Rhea" id="RHEA:42540"/>
        <dbReference type="Rhea" id="RHEA-COMP:10105"/>
        <dbReference type="Rhea" id="RHEA-COMP:10106"/>
        <dbReference type="ChEBI" id="CHEBI:65314"/>
        <dbReference type="ChEBI" id="CHEBI:65315"/>
        <dbReference type="EC" id="5.4.99.27"/>
    </reaction>
</comment>
<dbReference type="InterPro" id="IPR020103">
    <property type="entry name" value="PsdUridine_synth_cat_dom_sf"/>
</dbReference>
<dbReference type="EMBL" id="JAKIKU010000002">
    <property type="protein sequence ID" value="MCL1044655.1"/>
    <property type="molecule type" value="Genomic_DNA"/>
</dbReference>
<dbReference type="PIRSF" id="PIRSF037016">
    <property type="entry name" value="Pseudouridin_synth_euk_prd"/>
    <property type="match status" value="1"/>
</dbReference>
<dbReference type="InterPro" id="IPR042214">
    <property type="entry name" value="TruD_catalytic"/>
</dbReference>
<dbReference type="InterPro" id="IPR020119">
    <property type="entry name" value="PsdUridine_synth_TruD_CS"/>
</dbReference>
<feature type="domain" description="TRUD" evidence="5">
    <location>
        <begin position="170"/>
        <end position="315"/>
    </location>
</feature>
<evidence type="ECO:0000256" key="1">
    <source>
        <dbReference type="ARBA" id="ARBA00007953"/>
    </source>
</evidence>
<keyword evidence="7" id="KW-1185">Reference proteome</keyword>
<protein>
    <recommendedName>
        <fullName evidence="4">tRNA pseudouridine synthase D</fullName>
        <ecNumber evidence="4">5.4.99.27</ecNumber>
    </recommendedName>
    <alternativeName>
        <fullName evidence="4">tRNA pseudouridine(13) synthase</fullName>
    </alternativeName>
    <alternativeName>
        <fullName evidence="4">tRNA pseudouridylate synthase D</fullName>
    </alternativeName>
    <alternativeName>
        <fullName evidence="4">tRNA-uridine isomerase D</fullName>
    </alternativeName>
</protein>
<evidence type="ECO:0000313" key="7">
    <source>
        <dbReference type="Proteomes" id="UP001202134"/>
    </source>
</evidence>
<dbReference type="Proteomes" id="UP001202134">
    <property type="component" value="Unassembled WGS sequence"/>
</dbReference>
<dbReference type="PANTHER" id="PTHR47811:SF1">
    <property type="entry name" value="TRNA PSEUDOURIDINE SYNTHASE D"/>
    <property type="match status" value="1"/>
</dbReference>
<dbReference type="InterPro" id="IPR011760">
    <property type="entry name" value="PsdUridine_synth_TruD_insert"/>
</dbReference>
<dbReference type="PROSITE" id="PS50984">
    <property type="entry name" value="TRUD"/>
    <property type="match status" value="1"/>
</dbReference>
<dbReference type="Pfam" id="PF01142">
    <property type="entry name" value="TruD"/>
    <property type="match status" value="2"/>
</dbReference>
<dbReference type="InterPro" id="IPR043165">
    <property type="entry name" value="TruD_insert_sf"/>
</dbReference>
<dbReference type="InterPro" id="IPR050170">
    <property type="entry name" value="TruD_pseudoU_synthase"/>
</dbReference>
<comment type="caution">
    <text evidence="6">The sequence shown here is derived from an EMBL/GenBank/DDBJ whole genome shotgun (WGS) entry which is preliminary data.</text>
</comment>
<organism evidence="6 7">
    <name type="scientific">Shewanella electrodiphila</name>
    <dbReference type="NCBI Taxonomy" id="934143"/>
    <lineage>
        <taxon>Bacteria</taxon>
        <taxon>Pseudomonadati</taxon>
        <taxon>Pseudomonadota</taxon>
        <taxon>Gammaproteobacteria</taxon>
        <taxon>Alteromonadales</taxon>
        <taxon>Shewanellaceae</taxon>
        <taxon>Shewanella</taxon>
    </lineage>
</organism>
<evidence type="ECO:0000256" key="2">
    <source>
        <dbReference type="ARBA" id="ARBA00022694"/>
    </source>
</evidence>
<evidence type="ECO:0000313" key="6">
    <source>
        <dbReference type="EMBL" id="MCL1044655.1"/>
    </source>
</evidence>
<evidence type="ECO:0000256" key="3">
    <source>
        <dbReference type="ARBA" id="ARBA00023235"/>
    </source>
</evidence>
<keyword evidence="2 4" id="KW-0819">tRNA processing</keyword>